<organism evidence="1 2">
    <name type="scientific">Pseudomonas sivasensis</name>
    <dbReference type="NCBI Taxonomy" id="1880678"/>
    <lineage>
        <taxon>Bacteria</taxon>
        <taxon>Pseudomonadati</taxon>
        <taxon>Pseudomonadota</taxon>
        <taxon>Gammaproteobacteria</taxon>
        <taxon>Pseudomonadales</taxon>
        <taxon>Pseudomonadaceae</taxon>
        <taxon>Pseudomonas</taxon>
    </lineage>
</organism>
<evidence type="ECO:0000313" key="2">
    <source>
        <dbReference type="Proteomes" id="UP001617213"/>
    </source>
</evidence>
<sequence>MWGLRKPPEQWRYTRLKNGLSGTLQSLGSQQDLNYKVDSSCGRFVLKICRGDYAAVELQAQLAALNTLHGVRVPKVIKALSGVRVGSRSGRRVHRR</sequence>
<dbReference type="EMBL" id="JBIUWZ010000005">
    <property type="protein sequence ID" value="MFJ2677615.1"/>
    <property type="molecule type" value="Genomic_DNA"/>
</dbReference>
<accession>A0ABW8DVI2</accession>
<protein>
    <recommendedName>
        <fullName evidence="3">Aminoglycoside phosphotransferase domain-containing protein</fullName>
    </recommendedName>
</protein>
<name>A0ABW8DVI2_9PSED</name>
<keyword evidence="2" id="KW-1185">Reference proteome</keyword>
<dbReference type="InterPro" id="IPR011009">
    <property type="entry name" value="Kinase-like_dom_sf"/>
</dbReference>
<dbReference type="Gene3D" id="3.30.200.20">
    <property type="entry name" value="Phosphorylase Kinase, domain 1"/>
    <property type="match status" value="1"/>
</dbReference>
<proteinExistence type="predicted"/>
<reference evidence="1 2" key="1">
    <citation type="submission" date="2024-10" db="EMBL/GenBank/DDBJ databases">
        <title>The Natural Products Discovery Center: Release of the First 8490 Sequenced Strains for Exploring Actinobacteria Biosynthetic Diversity.</title>
        <authorList>
            <person name="Kalkreuter E."/>
            <person name="Kautsar S.A."/>
            <person name="Yang D."/>
            <person name="Bader C.D."/>
            <person name="Teijaro C.N."/>
            <person name="Fluegel L."/>
            <person name="Davis C.M."/>
            <person name="Simpson J.R."/>
            <person name="Lauterbach L."/>
            <person name="Steele A.D."/>
            <person name="Gui C."/>
            <person name="Meng S."/>
            <person name="Li G."/>
            <person name="Viehrig K."/>
            <person name="Ye F."/>
            <person name="Su P."/>
            <person name="Kiefer A.F."/>
            <person name="Nichols A."/>
            <person name="Cepeda A.J."/>
            <person name="Yan W."/>
            <person name="Fan B."/>
            <person name="Jiang Y."/>
            <person name="Adhikari A."/>
            <person name="Zheng C.-J."/>
            <person name="Schuster L."/>
            <person name="Cowan T.M."/>
            <person name="Smanski M.J."/>
            <person name="Chevrette M.G."/>
            <person name="De Carvalho L.P.S."/>
            <person name="Shen B."/>
        </authorList>
    </citation>
    <scope>NUCLEOTIDE SEQUENCE [LARGE SCALE GENOMIC DNA]</scope>
    <source>
        <strain evidence="1 2">NPDC087581</strain>
    </source>
</reference>
<dbReference type="SUPFAM" id="SSF56112">
    <property type="entry name" value="Protein kinase-like (PK-like)"/>
    <property type="match status" value="1"/>
</dbReference>
<evidence type="ECO:0000313" key="1">
    <source>
        <dbReference type="EMBL" id="MFJ2677615.1"/>
    </source>
</evidence>
<comment type="caution">
    <text evidence="1">The sequence shown here is derived from an EMBL/GenBank/DDBJ whole genome shotgun (WGS) entry which is preliminary data.</text>
</comment>
<dbReference type="Proteomes" id="UP001617213">
    <property type="component" value="Unassembled WGS sequence"/>
</dbReference>
<gene>
    <name evidence="1" type="ORF">ACIOWJ_05855</name>
</gene>
<evidence type="ECO:0008006" key="3">
    <source>
        <dbReference type="Google" id="ProtNLM"/>
    </source>
</evidence>
<dbReference type="RefSeq" id="WP_401380382.1">
    <property type="nucleotide sequence ID" value="NZ_JBIUWZ010000005.1"/>
</dbReference>